<gene>
    <name evidence="1" type="ORF">F0161_01410</name>
</gene>
<proteinExistence type="predicted"/>
<evidence type="ECO:0000313" key="2">
    <source>
        <dbReference type="Proteomes" id="UP000325295"/>
    </source>
</evidence>
<organism evidence="1 2">
    <name type="scientific">Paucilactobacillus nenjiangensis</name>
    <dbReference type="NCBI Taxonomy" id="1296540"/>
    <lineage>
        <taxon>Bacteria</taxon>
        <taxon>Bacillati</taxon>
        <taxon>Bacillota</taxon>
        <taxon>Bacilli</taxon>
        <taxon>Lactobacillales</taxon>
        <taxon>Lactobacillaceae</taxon>
        <taxon>Paucilactobacillus</taxon>
    </lineage>
</organism>
<reference evidence="1 2" key="1">
    <citation type="submission" date="2019-09" db="EMBL/GenBank/DDBJ databases">
        <title>Complete Genome Sequence of Lactobacillus nenjiangensis SH-Y15, isolated from sauerkraut.</title>
        <authorList>
            <person name="Yang H."/>
        </authorList>
    </citation>
    <scope>NUCLEOTIDE SEQUENCE [LARGE SCALE GENOMIC DNA]</scope>
    <source>
        <strain evidence="1 2">SH-Y15</strain>
    </source>
</reference>
<evidence type="ECO:0000313" key="1">
    <source>
        <dbReference type="EMBL" id="QER66654.1"/>
    </source>
</evidence>
<sequence>MEDIIKFNANQLSLTIGEFLAAIENGDITADLKRREINEVDFIEIEPFRRSRKFDYDLRLERFVLDDIGDPGDFEDDYFDEIGRLEMVFYRYKINSEVRQADSQANTEDWQAFVSQNSQYKE</sequence>
<dbReference type="Proteomes" id="UP000325295">
    <property type="component" value="Chromosome"/>
</dbReference>
<name>A0A5P1X192_9LACO</name>
<dbReference type="RefSeq" id="WP_150203333.1">
    <property type="nucleotide sequence ID" value="NZ_CAUQTN010000055.1"/>
</dbReference>
<accession>A0A5P1X192</accession>
<dbReference type="KEGG" id="lnn:F0161_01410"/>
<protein>
    <submittedName>
        <fullName evidence="1">Uncharacterized protein</fullName>
    </submittedName>
</protein>
<dbReference type="EMBL" id="CP043939">
    <property type="protein sequence ID" value="QER66654.1"/>
    <property type="molecule type" value="Genomic_DNA"/>
</dbReference>
<keyword evidence="2" id="KW-1185">Reference proteome</keyword>
<dbReference type="AlphaFoldDB" id="A0A5P1X192"/>